<dbReference type="VEuPathDB" id="FungiDB:SJAG_03687"/>
<comment type="subunit">
    <text evidence="3">Associated with the spliceosome.</text>
</comment>
<comment type="subcellular location">
    <subcellularLocation>
        <location evidence="3">Nucleus</location>
    </subcellularLocation>
</comment>
<protein>
    <recommendedName>
        <fullName evidence="2 3">Pre-mRNA-processing protein 45</fullName>
    </recommendedName>
</protein>
<evidence type="ECO:0000256" key="2">
    <source>
        <dbReference type="ARBA" id="ARBA00022160"/>
    </source>
</evidence>
<feature type="region of interest" description="Disordered" evidence="4">
    <location>
        <begin position="314"/>
        <end position="395"/>
    </location>
</feature>
<keyword evidence="3" id="KW-0508">mRNA splicing</keyword>
<dbReference type="GO" id="GO:0000974">
    <property type="term" value="C:Prp19 complex"/>
    <property type="evidence" value="ECO:0007669"/>
    <property type="project" value="EnsemblFungi"/>
</dbReference>
<evidence type="ECO:0000313" key="6">
    <source>
        <dbReference type="EMBL" id="EEB08530.2"/>
    </source>
</evidence>
<keyword evidence="3" id="KW-0507">mRNA processing</keyword>
<feature type="compositionally biased region" description="Basic and acidic residues" evidence="4">
    <location>
        <begin position="314"/>
        <end position="346"/>
    </location>
</feature>
<feature type="domain" description="SKI-interacting protein SKIP SNW" evidence="5">
    <location>
        <begin position="180"/>
        <end position="337"/>
    </location>
</feature>
<feature type="compositionally biased region" description="Acidic residues" evidence="4">
    <location>
        <begin position="17"/>
        <end position="27"/>
    </location>
</feature>
<dbReference type="GO" id="GO:0071014">
    <property type="term" value="C:post-mRNA release spliceosomal complex"/>
    <property type="evidence" value="ECO:0007669"/>
    <property type="project" value="EnsemblFungi"/>
</dbReference>
<organism evidence="6 8">
    <name type="scientific">Schizosaccharomyces japonicus (strain yFS275 / FY16936)</name>
    <name type="common">Fission yeast</name>
    <dbReference type="NCBI Taxonomy" id="402676"/>
    <lineage>
        <taxon>Eukaryota</taxon>
        <taxon>Fungi</taxon>
        <taxon>Dikarya</taxon>
        <taxon>Ascomycota</taxon>
        <taxon>Taphrinomycotina</taxon>
        <taxon>Schizosaccharomycetes</taxon>
        <taxon>Schizosaccharomycetales</taxon>
        <taxon>Schizosaccharomycetaceae</taxon>
        <taxon>Schizosaccharomyces</taxon>
    </lineage>
</organism>
<proteinExistence type="inferred from homology"/>
<dbReference type="EMBL" id="KE651167">
    <property type="protein sequence ID" value="EEB08530.2"/>
    <property type="molecule type" value="Genomic_DNA"/>
</dbReference>
<dbReference type="eggNOG" id="KOG2441">
    <property type="taxonomic scope" value="Eukaryota"/>
</dbReference>
<dbReference type="GeneID" id="7052204"/>
<dbReference type="OrthoDB" id="666364at2759"/>
<evidence type="ECO:0000256" key="3">
    <source>
        <dbReference type="RuleBase" id="RU367140"/>
    </source>
</evidence>
<dbReference type="GO" id="GO:0003723">
    <property type="term" value="F:RNA binding"/>
    <property type="evidence" value="ECO:0007669"/>
    <property type="project" value="EnsemblFungi"/>
</dbReference>
<dbReference type="JaponicusDB" id="SJAG_03687">
    <property type="gene designation" value="prp45"/>
</dbReference>
<evidence type="ECO:0000256" key="1">
    <source>
        <dbReference type="ARBA" id="ARBA00010197"/>
    </source>
</evidence>
<reference evidence="6 8" key="1">
    <citation type="journal article" date="2011" name="Science">
        <title>Comparative functional genomics of the fission yeasts.</title>
        <authorList>
            <person name="Rhind N."/>
            <person name="Chen Z."/>
            <person name="Yassour M."/>
            <person name="Thompson D.A."/>
            <person name="Haas B.J."/>
            <person name="Habib N."/>
            <person name="Wapinski I."/>
            <person name="Roy S."/>
            <person name="Lin M.F."/>
            <person name="Heiman D.I."/>
            <person name="Young S.K."/>
            <person name="Furuya K."/>
            <person name="Guo Y."/>
            <person name="Pidoux A."/>
            <person name="Chen H.M."/>
            <person name="Robbertse B."/>
            <person name="Goldberg J.M."/>
            <person name="Aoki K."/>
            <person name="Bayne E.H."/>
            <person name="Berlin A.M."/>
            <person name="Desjardins C.A."/>
            <person name="Dobbs E."/>
            <person name="Dukaj L."/>
            <person name="Fan L."/>
            <person name="FitzGerald M.G."/>
            <person name="French C."/>
            <person name="Gujja S."/>
            <person name="Hansen K."/>
            <person name="Keifenheim D."/>
            <person name="Levin J.Z."/>
            <person name="Mosher R.A."/>
            <person name="Mueller C.A."/>
            <person name="Pfiffner J."/>
            <person name="Priest M."/>
            <person name="Russ C."/>
            <person name="Smialowska A."/>
            <person name="Swoboda P."/>
            <person name="Sykes S.M."/>
            <person name="Vaughn M."/>
            <person name="Vengrova S."/>
            <person name="Yoder R."/>
            <person name="Zeng Q."/>
            <person name="Allshire R."/>
            <person name="Baulcombe D."/>
            <person name="Birren B.W."/>
            <person name="Brown W."/>
            <person name="Ekwall K."/>
            <person name="Kellis M."/>
            <person name="Leatherwood J."/>
            <person name="Levin H."/>
            <person name="Margalit H."/>
            <person name="Martienssen R."/>
            <person name="Nieduszynski C.A."/>
            <person name="Spatafora J.W."/>
            <person name="Friedman N."/>
            <person name="Dalgaard J.Z."/>
            <person name="Baumann P."/>
            <person name="Niki H."/>
            <person name="Regev A."/>
            <person name="Nusbaum C."/>
        </authorList>
    </citation>
    <scope>NUCLEOTIDE SEQUENCE [LARGE SCALE GENOMIC DNA]</scope>
    <source>
        <strain evidence="8">yFS275 / FY16936</strain>
    </source>
</reference>
<feature type="region of interest" description="Disordered" evidence="4">
    <location>
        <begin position="204"/>
        <end position="261"/>
    </location>
</feature>
<dbReference type="RefSeq" id="XP_002174823.2">
    <property type="nucleotide sequence ID" value="XM_002174787.2"/>
</dbReference>
<evidence type="ECO:0000259" key="5">
    <source>
        <dbReference type="Pfam" id="PF02731"/>
    </source>
</evidence>
<dbReference type="GO" id="GO:0060090">
    <property type="term" value="F:molecular adaptor activity"/>
    <property type="evidence" value="ECO:0007669"/>
    <property type="project" value="EnsemblFungi"/>
</dbReference>
<dbReference type="OMA" id="YGQRRGW"/>
<keyword evidence="3" id="KW-0539">Nucleus</keyword>
<keyword evidence="3" id="KW-0747">Spliceosome</keyword>
<dbReference type="InterPro" id="IPR004015">
    <property type="entry name" value="SKI-int_prot_SKIP_SNW-dom"/>
</dbReference>
<comment type="function">
    <text evidence="3">Involved in pre-mRNA splicing.</text>
</comment>
<dbReference type="PANTHER" id="PTHR12096">
    <property type="entry name" value="NUCLEAR PROTEIN SKIP-RELATED"/>
    <property type="match status" value="1"/>
</dbReference>
<feature type="compositionally biased region" description="Basic and acidic residues" evidence="4">
    <location>
        <begin position="1"/>
        <end position="10"/>
    </location>
</feature>
<accession>B6K4X3</accession>
<keyword evidence="8" id="KW-1185">Reference proteome</keyword>
<evidence type="ECO:0000313" key="8">
    <source>
        <dbReference type="Proteomes" id="UP000001744"/>
    </source>
</evidence>
<feature type="compositionally biased region" description="Low complexity" evidence="4">
    <location>
        <begin position="353"/>
        <end position="366"/>
    </location>
</feature>
<sequence length="547" mass="61809">MSSLAEELHRILPNPVVDDEEDDEEVDYTPPSALIAKKKQIPAYGQRKGWIPSSLEDFEDGGAFPEIHVAQYPLGMGRKQNSTSSKSLALQVDAEGAIQYDAIVKQGSQYKDLVQASFQDLIPLQARVGMNEIDLSKPSEEEKERIAEKTKLALTKIVSGKLAQSRPKNVAVQKKEEPVYIRYTPSSQMGNTSEPKQRIIKLVDAQQDPLEPPKFRHKKVPRGPPSPPPPVLHSPPRKVTAKEQQEWQIPPSISNWKNPKGYTIPLDKRLAADGRGSNDVEISDGFAKFSEALYVAERQAREEVHYRAIMRQKVAEKERQEKEEQLRLLAQKAREERMGVLDESSRSKRSASRSRSASPYRSRSSSIEPAANEEEDPETRAAVAERERLRRERRKEVERELRLNRMGSEHRSRLAERERHRDVAENMALGVDQPKISQEAMIDTRLFNQASGIGSGFGDDDSYNVYDKPWKAAPSSSLYRPGATLSRTVDADAELERLAGENRFSELGEVHKKFRGTENVSQTRSGPVMFEKDKDPFGVDNFLKSMK</sequence>
<gene>
    <name evidence="7" type="primary">prp45</name>
    <name evidence="6" type="ORF">SJAG_03687</name>
</gene>
<feature type="region of interest" description="Disordered" evidence="4">
    <location>
        <begin position="1"/>
        <end position="29"/>
    </location>
</feature>
<feature type="compositionally biased region" description="Pro residues" evidence="4">
    <location>
        <begin position="222"/>
        <end position="233"/>
    </location>
</feature>
<dbReference type="STRING" id="402676.B6K4X3"/>
<dbReference type="Proteomes" id="UP000001744">
    <property type="component" value="Unassembled WGS sequence"/>
</dbReference>
<dbReference type="GO" id="GO:0000398">
    <property type="term" value="P:mRNA splicing, via spliceosome"/>
    <property type="evidence" value="ECO:0007669"/>
    <property type="project" value="InterPro"/>
</dbReference>
<name>B6K4X3_SCHJY</name>
<evidence type="ECO:0000313" key="7">
    <source>
        <dbReference type="JaponicusDB" id="SJAG_03687"/>
    </source>
</evidence>
<dbReference type="Pfam" id="PF02731">
    <property type="entry name" value="SKIP_SNW"/>
    <property type="match status" value="1"/>
</dbReference>
<dbReference type="HOGENOM" id="CLU_006601_2_0_1"/>
<dbReference type="InterPro" id="IPR017862">
    <property type="entry name" value="SKI-int_prot_SKIP"/>
</dbReference>
<comment type="similarity">
    <text evidence="1 3">Belongs to the SNW family.</text>
</comment>
<dbReference type="AlphaFoldDB" id="B6K4X3"/>
<feature type="compositionally biased region" description="Basic and acidic residues" evidence="4">
    <location>
        <begin position="383"/>
        <end position="395"/>
    </location>
</feature>
<evidence type="ECO:0000256" key="4">
    <source>
        <dbReference type="SAM" id="MobiDB-lite"/>
    </source>
</evidence>